<dbReference type="InterPro" id="IPR036291">
    <property type="entry name" value="NAD(P)-bd_dom_sf"/>
</dbReference>
<dbReference type="InterPro" id="IPR006037">
    <property type="entry name" value="RCK_C"/>
</dbReference>
<dbReference type="InterPro" id="IPR036721">
    <property type="entry name" value="RCK_C_sf"/>
</dbReference>
<evidence type="ECO:0000259" key="1">
    <source>
        <dbReference type="PROSITE" id="PS51202"/>
    </source>
</evidence>
<dbReference type="GO" id="GO:0006813">
    <property type="term" value="P:potassium ion transport"/>
    <property type="evidence" value="ECO:0007669"/>
    <property type="project" value="InterPro"/>
</dbReference>
<protein>
    <recommendedName>
        <fullName evidence="1">RCK C-terminal domain-containing protein</fullName>
    </recommendedName>
</protein>
<dbReference type="InterPro" id="IPR050721">
    <property type="entry name" value="Trk_Ktr_HKT_K-transport"/>
</dbReference>
<dbReference type="Gene3D" id="3.40.50.720">
    <property type="entry name" value="NAD(P)-binding Rossmann-like Domain"/>
    <property type="match status" value="1"/>
</dbReference>
<proteinExistence type="predicted"/>
<evidence type="ECO:0000313" key="2">
    <source>
        <dbReference type="EMBL" id="SBV93671.1"/>
    </source>
</evidence>
<accession>A0A212J2K1</accession>
<dbReference type="AlphaFoldDB" id="A0A212J2K1"/>
<gene>
    <name evidence="2" type="ORF">KL86DYS2_10583</name>
</gene>
<dbReference type="PANTHER" id="PTHR43833:SF7">
    <property type="entry name" value="KTR SYSTEM POTASSIUM UPTAKE PROTEIN C"/>
    <property type="match status" value="1"/>
</dbReference>
<feature type="domain" description="RCK C-terminal" evidence="1">
    <location>
        <begin position="134"/>
        <end position="230"/>
    </location>
</feature>
<dbReference type="Pfam" id="PF02254">
    <property type="entry name" value="TrkA_N"/>
    <property type="match status" value="1"/>
</dbReference>
<dbReference type="PANTHER" id="PTHR43833">
    <property type="entry name" value="POTASSIUM CHANNEL PROTEIN 2-RELATED-RELATED"/>
    <property type="match status" value="1"/>
</dbReference>
<dbReference type="SUPFAM" id="SSF51735">
    <property type="entry name" value="NAD(P)-binding Rossmann-fold domains"/>
    <property type="match status" value="1"/>
</dbReference>
<organism evidence="2">
    <name type="scientific">uncultured Dysgonomonas sp</name>
    <dbReference type="NCBI Taxonomy" id="206096"/>
    <lineage>
        <taxon>Bacteria</taxon>
        <taxon>Pseudomonadati</taxon>
        <taxon>Bacteroidota</taxon>
        <taxon>Bacteroidia</taxon>
        <taxon>Bacteroidales</taxon>
        <taxon>Dysgonomonadaceae</taxon>
        <taxon>Dysgonomonas</taxon>
        <taxon>environmental samples</taxon>
    </lineage>
</organism>
<dbReference type="InterPro" id="IPR003148">
    <property type="entry name" value="RCK_N"/>
</dbReference>
<dbReference type="EMBL" id="FLUL01000001">
    <property type="protein sequence ID" value="SBV93671.1"/>
    <property type="molecule type" value="Genomic_DNA"/>
</dbReference>
<dbReference type="GO" id="GO:0008324">
    <property type="term" value="F:monoatomic cation transmembrane transporter activity"/>
    <property type="evidence" value="ECO:0007669"/>
    <property type="project" value="InterPro"/>
</dbReference>
<dbReference type="SUPFAM" id="SSF116726">
    <property type="entry name" value="TrkA C-terminal domain-like"/>
    <property type="match status" value="1"/>
</dbReference>
<sequence>MKYIIVGLGVFGSSLAEKLASQGNEVIGVDTKMQRVNELKDKITHVACLNVTDAAAVETLPLKNTDVVIVCIGEDQGANIMATAMFKNLNVKRLIGRSLNPLHENVLQAIGVHEIVRPEEETAERWAKKLTLRGMVDSFELNENYSIVEVLVPEIFIGKTIEEIGFRKEYNMLVLTVVKNVEKQSIIGKTRVVADVQGIPNPDTMLEKNDILVVYGSNQDIKQFISQSRKHK</sequence>
<name>A0A212J2K1_9BACT</name>
<dbReference type="RefSeq" id="WP_296946963.1">
    <property type="nucleotide sequence ID" value="NZ_LT599021.1"/>
</dbReference>
<reference evidence="2" key="1">
    <citation type="submission" date="2016-04" db="EMBL/GenBank/DDBJ databases">
        <authorList>
            <person name="Evans L.H."/>
            <person name="Alamgir A."/>
            <person name="Owens N."/>
            <person name="Weber N.D."/>
            <person name="Virtaneva K."/>
            <person name="Barbian K."/>
            <person name="Babar A."/>
            <person name="Rosenke K."/>
        </authorList>
    </citation>
    <scope>NUCLEOTIDE SEQUENCE</scope>
    <source>
        <strain evidence="2">86-2</strain>
    </source>
</reference>
<dbReference type="Gene3D" id="3.30.70.1450">
    <property type="entry name" value="Regulator of K+ conductance, C-terminal domain"/>
    <property type="match status" value="1"/>
</dbReference>
<dbReference type="Pfam" id="PF02080">
    <property type="entry name" value="TrkA_C"/>
    <property type="match status" value="1"/>
</dbReference>
<dbReference type="PROSITE" id="PS51202">
    <property type="entry name" value="RCK_C"/>
    <property type="match status" value="1"/>
</dbReference>